<organism evidence="1 2">
    <name type="scientific">Lactococcus phage AM4</name>
    <dbReference type="NCBI Taxonomy" id="1965472"/>
    <lineage>
        <taxon>Viruses</taxon>
        <taxon>Duplodnaviria</taxon>
        <taxon>Heunggongvirae</taxon>
        <taxon>Uroviricota</taxon>
        <taxon>Caudoviricetes</taxon>
        <taxon>Audreyjarvisvirus</taxon>
        <taxon>Audreyjarvisvirus AM4</taxon>
    </lineage>
</organism>
<protein>
    <submittedName>
        <fullName evidence="1">Uncharacterized protein</fullName>
    </submittedName>
</protein>
<accession>A0A1W6JKU8</accession>
<reference evidence="1 2" key="1">
    <citation type="journal article" date="2017" name="Viruses">
        <title>Phage Biodiversity in Artisanal Cheese Wheys Reflects the Complexity of the Fermentation Process.</title>
        <authorList>
            <person name="Mahony J."/>
            <person name="Moscarelli A."/>
            <person name="Kelleher P."/>
            <person name="Lugli G.A."/>
            <person name="Ventura M."/>
            <person name="Settanni L."/>
            <person name="van Sinderen D."/>
        </authorList>
    </citation>
    <scope>NUCLEOTIDE SEQUENCE [LARGE SCALE GENOMIC DNA]</scope>
</reference>
<evidence type="ECO:0000313" key="2">
    <source>
        <dbReference type="Proteomes" id="UP000223361"/>
    </source>
</evidence>
<dbReference type="EMBL" id="KY554771">
    <property type="protein sequence ID" value="ARM66825.1"/>
    <property type="molecule type" value="Genomic_DNA"/>
</dbReference>
<sequence>MTAEIVKDVLEKIDEIIIAQESLKGFKNETIELATENYEYKITKTPKFKWVPMVATEAHVKYKADGNIAERLYDITLSTIKSQKREKDKSKFMTWYRLDFETLTLDYLAKILPREKFYFEERSEVYDSIIANIYDKDLISSAYSYFIATTDDGLVDFLTFKKDDYRGGGQGADLRLMEHLGE</sequence>
<gene>
    <name evidence="1" type="ORF">AM4_167</name>
</gene>
<keyword evidence="2" id="KW-1185">Reference proteome</keyword>
<evidence type="ECO:0000313" key="1">
    <source>
        <dbReference type="EMBL" id="ARM66825.1"/>
    </source>
</evidence>
<proteinExistence type="predicted"/>
<dbReference type="Proteomes" id="UP000223361">
    <property type="component" value="Segment"/>
</dbReference>
<name>A0A1W6JKU8_9CAUD</name>